<comment type="caution">
    <text evidence="2">The sequence shown here is derived from an EMBL/GenBank/DDBJ whole genome shotgun (WGS) entry which is preliminary data.</text>
</comment>
<protein>
    <submittedName>
        <fullName evidence="2">Conjugal transfer protein TraN</fullName>
    </submittedName>
</protein>
<organism evidence="2 3">
    <name type="scientific">Parasutterella muris</name>
    <dbReference type="NCBI Taxonomy" id="2565572"/>
    <lineage>
        <taxon>Bacteria</taxon>
        <taxon>Pseudomonadati</taxon>
        <taxon>Pseudomonadota</taxon>
        <taxon>Betaproteobacteria</taxon>
        <taxon>Burkholderiales</taxon>
        <taxon>Sutterellaceae</taxon>
        <taxon>Parasutterella</taxon>
    </lineage>
</organism>
<feature type="compositionally biased region" description="Basic residues" evidence="1">
    <location>
        <begin position="654"/>
        <end position="664"/>
    </location>
</feature>
<name>A0A6L6YGF4_9BURK</name>
<evidence type="ECO:0000256" key="1">
    <source>
        <dbReference type="SAM" id="MobiDB-lite"/>
    </source>
</evidence>
<dbReference type="Proteomes" id="UP000472580">
    <property type="component" value="Unassembled WGS sequence"/>
</dbReference>
<evidence type="ECO:0000313" key="3">
    <source>
        <dbReference type="Proteomes" id="UP000472580"/>
    </source>
</evidence>
<feature type="region of interest" description="Disordered" evidence="1">
    <location>
        <begin position="642"/>
        <end position="664"/>
    </location>
</feature>
<dbReference type="Pfam" id="PF06986">
    <property type="entry name" value="F_T4SS_TraN"/>
    <property type="match status" value="3"/>
</dbReference>
<dbReference type="InterPro" id="IPR014121">
    <property type="entry name" value="TraN_Ftype"/>
</dbReference>
<sequence>MEGAVLIDYSHTVNSGSDTSSCANFLDNPQCFIAKEECVEGPGTRFINGVAVYKECWKKEYSYACAAQGVSNSCSQLQAAGCKPVGDSVCIKEGANGCTQFQQTYQCADTPPIAGDDITSVGGTQNPGFDMLSCTHATAGMTCSAPKSLCLKEGPDGDCLQLQYTYDCVKNVSDNRCEVLEKLPECEVRSSVCEERNGLSCIAYKKEIFCKGDKEIDAPGADIIDSNISIGSISQSDTCKPLEENPNCAILRTECTEPGGEKIVNDVPIYKDCWKYEHTYVCGALSGTQSDCDKLEMNSSCVKVSSDCIAIDDSGKCLTTAHTYRCEEKEGSVTTETVCRPAECLDGLCDGANDPADTDFSKVLAYLEIVRQASVYGDIENGLFFNGQKDKCTKKVLGFSCCDTKVKAGTSNSSAFGKAMSFAGETTVEAIKYVGSPYVYDVLSASSATEGMLNFLYGNAASGVYNPSLSFYGFGMTLQGGTMYFTFDPYSFAISVAFQIAMDYLQCEQSEQTLMLKKGQNLCHYVGTYCSKGEKFGCIERSESYCCYNSPLARILQEQGRIQLGKSWGSAKDPVCTGFTMEELESLDFDKMDLSEFEALIVTKNGLDDAAAKDRGETHLDNLISKDLGAYVSPSVGTSAVVDPNFTGKPQLPAKKRNLKQPKP</sequence>
<dbReference type="AlphaFoldDB" id="A0A6L6YGF4"/>
<dbReference type="EMBL" id="WSRP01000010">
    <property type="protein sequence ID" value="MVX56434.1"/>
    <property type="molecule type" value="Genomic_DNA"/>
</dbReference>
<keyword evidence="3" id="KW-1185">Reference proteome</keyword>
<evidence type="ECO:0000313" key="2">
    <source>
        <dbReference type="EMBL" id="MVX56434.1"/>
    </source>
</evidence>
<reference evidence="2 3" key="1">
    <citation type="submission" date="2019-12" db="EMBL/GenBank/DDBJ databases">
        <title>Microbes associate with the intestines of laboratory mice.</title>
        <authorList>
            <person name="Navarre W."/>
            <person name="Wong E."/>
        </authorList>
    </citation>
    <scope>NUCLEOTIDE SEQUENCE [LARGE SCALE GENOMIC DNA]</scope>
    <source>
        <strain evidence="2 3">NM82_D38</strain>
    </source>
</reference>
<gene>
    <name evidence="2" type="ORF">E5987_04330</name>
</gene>
<proteinExistence type="predicted"/>
<accession>A0A6L6YGF4</accession>